<dbReference type="Proteomes" id="UP000662637">
    <property type="component" value="Unassembled WGS sequence"/>
</dbReference>
<keyword evidence="3" id="KW-1133">Transmembrane helix</keyword>
<feature type="compositionally biased region" description="Pro residues" evidence="2">
    <location>
        <begin position="17"/>
        <end position="29"/>
    </location>
</feature>
<protein>
    <recommendedName>
        <fullName evidence="4">F-box domain-containing protein</fullName>
    </recommendedName>
</protein>
<feature type="transmembrane region" description="Helical" evidence="3">
    <location>
        <begin position="116"/>
        <end position="139"/>
    </location>
</feature>
<evidence type="ECO:0000256" key="2">
    <source>
        <dbReference type="SAM" id="MobiDB-lite"/>
    </source>
</evidence>
<keyword evidence="3" id="KW-0472">Membrane</keyword>
<dbReference type="InterPro" id="IPR001810">
    <property type="entry name" value="F-box_dom"/>
</dbReference>
<proteinExistence type="predicted"/>
<accession>A0A5E4CIM2</accession>
<dbReference type="AlphaFoldDB" id="A0A5E4CIM2"/>
<dbReference type="InterPro" id="IPR039594">
    <property type="entry name" value="FBXO34/46"/>
</dbReference>
<evidence type="ECO:0000256" key="1">
    <source>
        <dbReference type="ARBA" id="ARBA00022786"/>
    </source>
</evidence>
<dbReference type="Proteomes" id="UP000335636">
    <property type="component" value="Unassembled WGS sequence"/>
</dbReference>
<feature type="region of interest" description="Disordered" evidence="2">
    <location>
        <begin position="56"/>
        <end position="85"/>
    </location>
</feature>
<dbReference type="Pfam" id="PF12937">
    <property type="entry name" value="F-box-like"/>
    <property type="match status" value="1"/>
</dbReference>
<keyword evidence="7" id="KW-1185">Reference proteome</keyword>
<reference evidence="6 7" key="1">
    <citation type="submission" date="2019-04" db="EMBL/GenBank/DDBJ databases">
        <authorList>
            <person name="Alioto T."/>
            <person name="Alioto T."/>
        </authorList>
    </citation>
    <scope>NUCLEOTIDE SEQUENCE [LARGE SCALE GENOMIC DNA]</scope>
</reference>
<dbReference type="EMBL" id="CABDUW010001349">
    <property type="protein sequence ID" value="VTJ80802.1"/>
    <property type="molecule type" value="Genomic_DNA"/>
</dbReference>
<dbReference type="PANTHER" id="PTHR16271:SF10">
    <property type="entry name" value="F-BOX ONLY PROTEIN 46"/>
    <property type="match status" value="1"/>
</dbReference>
<dbReference type="EMBL" id="WJEC01003224">
    <property type="protein sequence ID" value="KAF7475350.1"/>
    <property type="molecule type" value="Genomic_DNA"/>
</dbReference>
<evidence type="ECO:0000256" key="3">
    <source>
        <dbReference type="SAM" id="Phobius"/>
    </source>
</evidence>
<dbReference type="InterPro" id="IPR036047">
    <property type="entry name" value="F-box-like_dom_sf"/>
</dbReference>
<dbReference type="PANTHER" id="PTHR16271">
    <property type="entry name" value="F-BOX ONLY PROTEIN 34/46 FAMILY MEMBER"/>
    <property type="match status" value="1"/>
</dbReference>
<keyword evidence="3" id="KW-0812">Transmembrane</keyword>
<feature type="region of interest" description="Disordered" evidence="2">
    <location>
        <begin position="1"/>
        <end position="29"/>
    </location>
</feature>
<dbReference type="SUPFAM" id="SSF81383">
    <property type="entry name" value="F-box domain"/>
    <property type="match status" value="1"/>
</dbReference>
<keyword evidence="1" id="KW-0833">Ubl conjugation pathway</keyword>
<evidence type="ECO:0000313" key="5">
    <source>
        <dbReference type="EMBL" id="KAF7475350.1"/>
    </source>
</evidence>
<organism evidence="6 7">
    <name type="scientific">Marmota monax</name>
    <name type="common">Woodchuck</name>
    <dbReference type="NCBI Taxonomy" id="9995"/>
    <lineage>
        <taxon>Eukaryota</taxon>
        <taxon>Metazoa</taxon>
        <taxon>Chordata</taxon>
        <taxon>Craniata</taxon>
        <taxon>Vertebrata</taxon>
        <taxon>Euteleostomi</taxon>
        <taxon>Mammalia</taxon>
        <taxon>Eutheria</taxon>
        <taxon>Euarchontoglires</taxon>
        <taxon>Glires</taxon>
        <taxon>Rodentia</taxon>
        <taxon>Sciuromorpha</taxon>
        <taxon>Sciuridae</taxon>
        <taxon>Xerinae</taxon>
        <taxon>Marmotini</taxon>
        <taxon>Marmota</taxon>
    </lineage>
</organism>
<name>A0A5E4CIM2_MARMO</name>
<feature type="domain" description="F-box" evidence="4">
    <location>
        <begin position="125"/>
        <end position="159"/>
    </location>
</feature>
<sequence>MEFLLPRADDASGAETPSPPGLRTVPPPHPTPCLGLWSMDVGVTGVVDECVFGKDGAKKSQGPDGPPPADVPTTSPGPDDAEGTEDTSLCCLYRHVSHDFLEIRFKIQRLLEPPQYMLLLLLLLLLLPEHVLVKIFSFLPPRWLLKCTCHHFKGIISRHSASGPQTHWSRNPLYLDDPCKQCRKRY</sequence>
<reference evidence="5" key="2">
    <citation type="submission" date="2020-08" db="EMBL/GenBank/DDBJ databases">
        <authorList>
            <person name="Shumante A."/>
            <person name="Zimin A.V."/>
            <person name="Puiu D."/>
            <person name="Salzberg S.L."/>
        </authorList>
    </citation>
    <scope>NUCLEOTIDE SEQUENCE</scope>
    <source>
        <strain evidence="5">WC2-LM</strain>
        <tissue evidence="5">Liver</tissue>
    </source>
</reference>
<evidence type="ECO:0000259" key="4">
    <source>
        <dbReference type="Pfam" id="PF12937"/>
    </source>
</evidence>
<evidence type="ECO:0000313" key="7">
    <source>
        <dbReference type="Proteomes" id="UP000335636"/>
    </source>
</evidence>
<evidence type="ECO:0000313" key="6">
    <source>
        <dbReference type="EMBL" id="VTJ80802.1"/>
    </source>
</evidence>
<gene>
    <name evidence="5" type="ORF">GHT09_013858</name>
    <name evidence="6" type="ORF">MONAX_5E038916</name>
</gene>